<evidence type="ECO:0000259" key="7">
    <source>
        <dbReference type="Pfam" id="PF02687"/>
    </source>
</evidence>
<feature type="transmembrane region" description="Helical" evidence="6">
    <location>
        <begin position="369"/>
        <end position="389"/>
    </location>
</feature>
<proteinExistence type="predicted"/>
<dbReference type="PANTHER" id="PTHR30287">
    <property type="entry name" value="MEMBRANE COMPONENT OF PREDICTED ABC SUPERFAMILY METABOLITE UPTAKE TRANSPORTER"/>
    <property type="match status" value="1"/>
</dbReference>
<organism evidence="8 9">
    <name type="scientific">Pseudoalteromonas luteoviolacea DSM 6061</name>
    <dbReference type="NCBI Taxonomy" id="1365250"/>
    <lineage>
        <taxon>Bacteria</taxon>
        <taxon>Pseudomonadati</taxon>
        <taxon>Pseudomonadota</taxon>
        <taxon>Gammaproteobacteria</taxon>
        <taxon>Alteromonadales</taxon>
        <taxon>Pseudoalteromonadaceae</taxon>
        <taxon>Pseudoalteromonas</taxon>
    </lineage>
</organism>
<evidence type="ECO:0000256" key="1">
    <source>
        <dbReference type="ARBA" id="ARBA00004651"/>
    </source>
</evidence>
<accession>A0A166XU07</accession>
<dbReference type="Pfam" id="PF02687">
    <property type="entry name" value="FtsX"/>
    <property type="match status" value="1"/>
</dbReference>
<reference evidence="8 9" key="1">
    <citation type="submission" date="2013-07" db="EMBL/GenBank/DDBJ databases">
        <title>Comparative Genomic and Metabolomic Analysis of Twelve Strains of Pseudoalteromonas luteoviolacea.</title>
        <authorList>
            <person name="Vynne N.G."/>
            <person name="Mansson M."/>
            <person name="Gram L."/>
        </authorList>
    </citation>
    <scope>NUCLEOTIDE SEQUENCE [LARGE SCALE GENOMIC DNA]</scope>
    <source>
        <strain evidence="8 9">DSM 6061</strain>
    </source>
</reference>
<keyword evidence="4 6" id="KW-1133">Transmembrane helix</keyword>
<keyword evidence="9" id="KW-1185">Reference proteome</keyword>
<evidence type="ECO:0000256" key="3">
    <source>
        <dbReference type="ARBA" id="ARBA00022692"/>
    </source>
</evidence>
<dbReference type="InterPro" id="IPR038766">
    <property type="entry name" value="Membrane_comp_ABC_pdt"/>
</dbReference>
<evidence type="ECO:0000256" key="4">
    <source>
        <dbReference type="ARBA" id="ARBA00022989"/>
    </source>
</evidence>
<protein>
    <recommendedName>
        <fullName evidence="7">ABC3 transporter permease C-terminal domain-containing protein</fullName>
    </recommendedName>
</protein>
<dbReference type="RefSeq" id="WP_063364861.1">
    <property type="nucleotide sequence ID" value="NZ_AQHB01000023.1"/>
</dbReference>
<dbReference type="EMBL" id="AUYB01000092">
    <property type="protein sequence ID" value="KZN40910.1"/>
    <property type="molecule type" value="Genomic_DNA"/>
</dbReference>
<name>A0A166XU07_9GAMM</name>
<dbReference type="Proteomes" id="UP000076643">
    <property type="component" value="Unassembled WGS sequence"/>
</dbReference>
<feature type="domain" description="ABC3 transporter permease C-terminal" evidence="7">
    <location>
        <begin position="682"/>
        <end position="799"/>
    </location>
</feature>
<feature type="transmembrane region" description="Helical" evidence="6">
    <location>
        <begin position="772"/>
        <end position="793"/>
    </location>
</feature>
<feature type="transmembrane region" description="Helical" evidence="6">
    <location>
        <begin position="292"/>
        <end position="315"/>
    </location>
</feature>
<dbReference type="AlphaFoldDB" id="A0A166XU07"/>
<keyword evidence="3 6" id="KW-0812">Transmembrane</keyword>
<dbReference type="GO" id="GO:0005886">
    <property type="term" value="C:plasma membrane"/>
    <property type="evidence" value="ECO:0007669"/>
    <property type="project" value="UniProtKB-SubCell"/>
</dbReference>
<evidence type="ECO:0000256" key="2">
    <source>
        <dbReference type="ARBA" id="ARBA00022475"/>
    </source>
</evidence>
<keyword evidence="2" id="KW-1003">Cell membrane</keyword>
<feature type="transmembrane region" description="Helical" evidence="6">
    <location>
        <begin position="335"/>
        <end position="357"/>
    </location>
</feature>
<sequence length="807" mass="89617">MTELRLIFFTYGQFYLRHKGLLLLFVLGFSLGSALISAIYGLNLEASQRYNESSALLENPVTHFIKPQLGEKQLSHTVWQNLSRQSNLKMEPVLEGRVQLEDKRWLSIRGVDLLKWVQFQGGGDNESEGRKNQQGRLFETVFLDPKVITRLEPDAPQKTLTIDGIQYRISPMAGLGYQALMDISLADKLLNANGALSFIEVIGMDEARAQFLALEIAQTARLESASDQSFDTLSGPFFFNLQALAFLGYIVGAFLSFNAIKLAFSARKKLQRQLYVLGCQQRRLTQAVVVELLCLGFISAYFGALLGVSLANLLVTDVGRVLRSFYQLDRSLIVGLDYSMVLLGFALNTLVLICFLGSQKAITDSYKRMAAIGVFVLSVIGALVLWQYADSKFSALMLCACVLMVFFVITPRVLKRTFSCQWPTQSPLLLWVKADSQTQINELLSAVLATLMAMGAAIGMQVMVHSFSTALDSHLQKRLSADLYIRPLVVTEQMERELKESGLFDKVGVYWQAPAQINTKTKSLGVKLISFGNSALYHSHITLLNRELIGPQHIAGATDTQLARCLVNEPGWRINGINIGDTVELSQGERQIECQISGIYYDYGEQSTALLVTTSTITNAQFAYEAFGFSLTLKPEQDIDEVTKQLKDTYGLESSQVSVNKTFKAFAKQLFENTFKVTHALNLFIMLIALFGIWVSFLTLGRQQLQPMAILQTLGVTRKQLFWSKLLQACLILGVTTLLAIPLGILLGWVLLTYVMPIAFGWSMALVLSWPNILGFCAVVLLLALIASAAPLIKLIRRNVADSVSSL</sequence>
<evidence type="ECO:0000313" key="8">
    <source>
        <dbReference type="EMBL" id="KZN40910.1"/>
    </source>
</evidence>
<feature type="transmembrane region" description="Helical" evidence="6">
    <location>
        <begin position="243"/>
        <end position="264"/>
    </location>
</feature>
<feature type="transmembrane region" description="Helical" evidence="6">
    <location>
        <begin position="443"/>
        <end position="464"/>
    </location>
</feature>
<feature type="transmembrane region" description="Helical" evidence="6">
    <location>
        <begin position="726"/>
        <end position="752"/>
    </location>
</feature>
<gene>
    <name evidence="8" type="ORF">N475_00620</name>
</gene>
<feature type="transmembrane region" description="Helical" evidence="6">
    <location>
        <begin position="680"/>
        <end position="700"/>
    </location>
</feature>
<comment type="subcellular location">
    <subcellularLocation>
        <location evidence="1">Cell membrane</location>
        <topology evidence="1">Multi-pass membrane protein</topology>
    </subcellularLocation>
</comment>
<evidence type="ECO:0000256" key="5">
    <source>
        <dbReference type="ARBA" id="ARBA00023136"/>
    </source>
</evidence>
<feature type="transmembrane region" description="Helical" evidence="6">
    <location>
        <begin position="21"/>
        <end position="42"/>
    </location>
</feature>
<comment type="caution">
    <text evidence="8">The sequence shown here is derived from an EMBL/GenBank/DDBJ whole genome shotgun (WGS) entry which is preliminary data.</text>
</comment>
<evidence type="ECO:0000256" key="6">
    <source>
        <dbReference type="SAM" id="Phobius"/>
    </source>
</evidence>
<dbReference type="PATRIC" id="fig|1365250.3.peg.1272"/>
<dbReference type="InterPro" id="IPR003838">
    <property type="entry name" value="ABC3_permease_C"/>
</dbReference>
<keyword evidence="5 6" id="KW-0472">Membrane</keyword>
<evidence type="ECO:0000313" key="9">
    <source>
        <dbReference type="Proteomes" id="UP000076643"/>
    </source>
</evidence>
<feature type="transmembrane region" description="Helical" evidence="6">
    <location>
        <begin position="395"/>
        <end position="414"/>
    </location>
</feature>
<dbReference type="PANTHER" id="PTHR30287:SF2">
    <property type="entry name" value="BLL1001 PROTEIN"/>
    <property type="match status" value="1"/>
</dbReference>